<dbReference type="GO" id="GO:0051279">
    <property type="term" value="P:regulation of release of sequestered calcium ion into cytosol"/>
    <property type="evidence" value="ECO:0007669"/>
    <property type="project" value="TreeGrafter"/>
</dbReference>
<dbReference type="GO" id="GO:0033018">
    <property type="term" value="C:sarcoplasmic reticulum lumen"/>
    <property type="evidence" value="ECO:0007669"/>
    <property type="project" value="UniProtKB-SubCell"/>
</dbReference>
<reference evidence="7 8" key="1">
    <citation type="submission" date="2018-11" db="EMBL/GenBank/DDBJ databases">
        <authorList>
            <consortium name="Pathogen Informatics"/>
        </authorList>
    </citation>
    <scope>NUCLEOTIDE SEQUENCE [LARGE SCALE GENOMIC DNA]</scope>
</reference>
<dbReference type="Proteomes" id="UP000270094">
    <property type="component" value="Unassembled WGS sequence"/>
</dbReference>
<evidence type="ECO:0000313" key="8">
    <source>
        <dbReference type="Proteomes" id="UP000270094"/>
    </source>
</evidence>
<dbReference type="PANTHER" id="PTHR10033">
    <property type="entry name" value="CALSEQUESTRIN"/>
    <property type="match status" value="1"/>
</dbReference>
<dbReference type="GO" id="GO:0005509">
    <property type="term" value="F:calcium ion binding"/>
    <property type="evidence" value="ECO:0007669"/>
    <property type="project" value="InterPro"/>
</dbReference>
<comment type="subcellular location">
    <subcellularLocation>
        <location evidence="1">Sarcoplasmic reticulum lumen</location>
    </subcellularLocation>
</comment>
<dbReference type="OrthoDB" id="10038131at2759"/>
<evidence type="ECO:0000256" key="3">
    <source>
        <dbReference type="ARBA" id="ARBA00022837"/>
    </source>
</evidence>
<protein>
    <recommendedName>
        <fullName evidence="6">Calsequestrin</fullName>
    </recommendedName>
</protein>
<evidence type="ECO:0000256" key="2">
    <source>
        <dbReference type="ARBA" id="ARBA00010987"/>
    </source>
</evidence>
<evidence type="ECO:0000256" key="1">
    <source>
        <dbReference type="ARBA" id="ARBA00004564"/>
    </source>
</evidence>
<dbReference type="InterPro" id="IPR001393">
    <property type="entry name" value="Calsequestrin"/>
</dbReference>
<keyword evidence="5" id="KW-0514">Muscle protein</keyword>
<proteinExistence type="inferred from homology"/>
<dbReference type="InterPro" id="IPR036249">
    <property type="entry name" value="Thioredoxin-like_sf"/>
</dbReference>
<sequence length="127" mass="14472">MQKLTLENYFNVWKDPDDDERMILAFVDEETREGRAMKNLLDKIADENSEHAGTLEIVLIDPDEFPLMVDVWEDMFGIDIEEGPQIGLVDISDVSYLLLRSLLCQCVSTGGRKFVAKLSNKTPATYQ</sequence>
<evidence type="ECO:0000256" key="4">
    <source>
        <dbReference type="ARBA" id="ARBA00022951"/>
    </source>
</evidence>
<organism evidence="7 8">
    <name type="scientific">Strongylus vulgaris</name>
    <name type="common">Blood worm</name>
    <dbReference type="NCBI Taxonomy" id="40348"/>
    <lineage>
        <taxon>Eukaryota</taxon>
        <taxon>Metazoa</taxon>
        <taxon>Ecdysozoa</taxon>
        <taxon>Nematoda</taxon>
        <taxon>Chromadorea</taxon>
        <taxon>Rhabditida</taxon>
        <taxon>Rhabditina</taxon>
        <taxon>Rhabditomorpha</taxon>
        <taxon>Strongyloidea</taxon>
        <taxon>Strongylidae</taxon>
        <taxon>Strongylus</taxon>
    </lineage>
</organism>
<gene>
    <name evidence="7" type="ORF">SVUK_LOCUS20861</name>
</gene>
<comment type="function">
    <text evidence="6">Calsequestrin is a high-capacity, moderate affinity, calcium-binding protein and thus acts as an internal calcium store in muscle.</text>
</comment>
<accession>A0A3P7JXM5</accession>
<dbReference type="FunFam" id="3.40.30.10:FF:000346">
    <property type="entry name" value="Calsequestrin"/>
    <property type="match status" value="1"/>
</dbReference>
<evidence type="ECO:0000256" key="6">
    <source>
        <dbReference type="RuleBase" id="RU000648"/>
    </source>
</evidence>
<dbReference type="Pfam" id="PF01216">
    <property type="entry name" value="Calsequestrin"/>
    <property type="match status" value="1"/>
</dbReference>
<comment type="similarity">
    <text evidence="2 6">Belongs to the calsequestrin family.</text>
</comment>
<dbReference type="EMBL" id="UYYB01146337">
    <property type="protein sequence ID" value="VDM85863.1"/>
    <property type="molecule type" value="Genomic_DNA"/>
</dbReference>
<keyword evidence="8" id="KW-1185">Reference proteome</keyword>
<dbReference type="SUPFAM" id="SSF52833">
    <property type="entry name" value="Thioredoxin-like"/>
    <property type="match status" value="1"/>
</dbReference>
<dbReference type="Gene3D" id="3.40.30.10">
    <property type="entry name" value="Glutaredoxin"/>
    <property type="match status" value="1"/>
</dbReference>
<name>A0A3P7JXM5_STRVU</name>
<keyword evidence="4" id="KW-0703">Sarcoplasmic reticulum</keyword>
<dbReference type="PANTHER" id="PTHR10033:SF0">
    <property type="entry name" value="CALSEQUESTRIN"/>
    <property type="match status" value="1"/>
</dbReference>
<evidence type="ECO:0000313" key="7">
    <source>
        <dbReference type="EMBL" id="VDM85863.1"/>
    </source>
</evidence>
<dbReference type="AlphaFoldDB" id="A0A3P7JXM5"/>
<evidence type="ECO:0000256" key="5">
    <source>
        <dbReference type="ARBA" id="ARBA00023179"/>
    </source>
</evidence>
<keyword evidence="3 6" id="KW-0106">Calcium</keyword>